<evidence type="ECO:0000313" key="2">
    <source>
        <dbReference type="EMBL" id="KAJ8399163.1"/>
    </source>
</evidence>
<feature type="region of interest" description="Disordered" evidence="1">
    <location>
        <begin position="1"/>
        <end position="55"/>
    </location>
</feature>
<name>A0AAD7WJJ5_9TELE</name>
<proteinExistence type="predicted"/>
<organism evidence="2 3">
    <name type="scientific">Aldrovandia affinis</name>
    <dbReference type="NCBI Taxonomy" id="143900"/>
    <lineage>
        <taxon>Eukaryota</taxon>
        <taxon>Metazoa</taxon>
        <taxon>Chordata</taxon>
        <taxon>Craniata</taxon>
        <taxon>Vertebrata</taxon>
        <taxon>Euteleostomi</taxon>
        <taxon>Actinopterygii</taxon>
        <taxon>Neopterygii</taxon>
        <taxon>Teleostei</taxon>
        <taxon>Notacanthiformes</taxon>
        <taxon>Halosauridae</taxon>
        <taxon>Aldrovandia</taxon>
    </lineage>
</organism>
<protein>
    <submittedName>
        <fullName evidence="2">Uncharacterized protein</fullName>
    </submittedName>
</protein>
<evidence type="ECO:0000256" key="1">
    <source>
        <dbReference type="SAM" id="MobiDB-lite"/>
    </source>
</evidence>
<sequence length="108" mass="11781">MLLHHGRFPCRVGRRRTDTASTRIGAAGVQSSAERDRTTQSAGSLSVQSSSVSSFTTPSFHIAVLPAPRKTAHGFRRAFAYVREARETFAQQSSCTSAHRCGRRISSD</sequence>
<feature type="compositionally biased region" description="Low complexity" evidence="1">
    <location>
        <begin position="40"/>
        <end position="55"/>
    </location>
</feature>
<feature type="compositionally biased region" description="Basic residues" evidence="1">
    <location>
        <begin position="1"/>
        <end position="14"/>
    </location>
</feature>
<dbReference type="AlphaFoldDB" id="A0AAD7WJJ5"/>
<dbReference type="EMBL" id="JAINUG010000085">
    <property type="protein sequence ID" value="KAJ8399163.1"/>
    <property type="molecule type" value="Genomic_DNA"/>
</dbReference>
<gene>
    <name evidence="2" type="ORF">AAFF_G00415420</name>
</gene>
<comment type="caution">
    <text evidence="2">The sequence shown here is derived from an EMBL/GenBank/DDBJ whole genome shotgun (WGS) entry which is preliminary data.</text>
</comment>
<evidence type="ECO:0000313" key="3">
    <source>
        <dbReference type="Proteomes" id="UP001221898"/>
    </source>
</evidence>
<dbReference type="Proteomes" id="UP001221898">
    <property type="component" value="Unassembled WGS sequence"/>
</dbReference>
<keyword evidence="3" id="KW-1185">Reference proteome</keyword>
<accession>A0AAD7WJJ5</accession>
<reference evidence="2" key="1">
    <citation type="journal article" date="2023" name="Science">
        <title>Genome structures resolve the early diversification of teleost fishes.</title>
        <authorList>
            <person name="Parey E."/>
            <person name="Louis A."/>
            <person name="Montfort J."/>
            <person name="Bouchez O."/>
            <person name="Roques C."/>
            <person name="Iampietro C."/>
            <person name="Lluch J."/>
            <person name="Castinel A."/>
            <person name="Donnadieu C."/>
            <person name="Desvignes T."/>
            <person name="Floi Bucao C."/>
            <person name="Jouanno E."/>
            <person name="Wen M."/>
            <person name="Mejri S."/>
            <person name="Dirks R."/>
            <person name="Jansen H."/>
            <person name="Henkel C."/>
            <person name="Chen W.J."/>
            <person name="Zahm M."/>
            <person name="Cabau C."/>
            <person name="Klopp C."/>
            <person name="Thompson A.W."/>
            <person name="Robinson-Rechavi M."/>
            <person name="Braasch I."/>
            <person name="Lecointre G."/>
            <person name="Bobe J."/>
            <person name="Postlethwait J.H."/>
            <person name="Berthelot C."/>
            <person name="Roest Crollius H."/>
            <person name="Guiguen Y."/>
        </authorList>
    </citation>
    <scope>NUCLEOTIDE SEQUENCE</scope>
    <source>
        <strain evidence="2">NC1722</strain>
    </source>
</reference>